<evidence type="ECO:0000313" key="4">
    <source>
        <dbReference type="Proteomes" id="UP000298663"/>
    </source>
</evidence>
<evidence type="ECO:0000313" key="3">
    <source>
        <dbReference type="EMBL" id="TKR72584.1"/>
    </source>
</evidence>
<comment type="caution">
    <text evidence="3">The sequence shown here is derived from an EMBL/GenBank/DDBJ whole genome shotgun (WGS) entry which is preliminary data.</text>
</comment>
<keyword evidence="1" id="KW-0175">Coiled coil</keyword>
<feature type="region of interest" description="Disordered" evidence="2">
    <location>
        <begin position="72"/>
        <end position="133"/>
    </location>
</feature>
<dbReference type="AlphaFoldDB" id="A0A4U5MSE0"/>
<name>A0A4U5MSE0_STECR</name>
<keyword evidence="4" id="KW-1185">Reference proteome</keyword>
<gene>
    <name evidence="3" type="ORF">L596_020007</name>
</gene>
<feature type="coiled-coil region" evidence="1">
    <location>
        <begin position="276"/>
        <end position="303"/>
    </location>
</feature>
<dbReference type="EMBL" id="AZBU02000006">
    <property type="protein sequence ID" value="TKR72584.1"/>
    <property type="molecule type" value="Genomic_DNA"/>
</dbReference>
<reference evidence="3 4" key="2">
    <citation type="journal article" date="2019" name="G3 (Bethesda)">
        <title>Hybrid Assembly of the Genome of the Entomopathogenic Nematode Steinernema carpocapsae Identifies the X-Chromosome.</title>
        <authorList>
            <person name="Serra L."/>
            <person name="Macchietto M."/>
            <person name="Macias-Munoz A."/>
            <person name="McGill C.J."/>
            <person name="Rodriguez I.M."/>
            <person name="Rodriguez B."/>
            <person name="Murad R."/>
            <person name="Mortazavi A."/>
        </authorList>
    </citation>
    <scope>NUCLEOTIDE SEQUENCE [LARGE SCALE GENOMIC DNA]</scope>
    <source>
        <strain evidence="3 4">ALL</strain>
    </source>
</reference>
<dbReference type="Proteomes" id="UP000298663">
    <property type="component" value="Unassembled WGS sequence"/>
</dbReference>
<accession>A0A4U5MSE0</accession>
<proteinExistence type="predicted"/>
<organism evidence="3 4">
    <name type="scientific">Steinernema carpocapsae</name>
    <name type="common">Entomopathogenic nematode</name>
    <dbReference type="NCBI Taxonomy" id="34508"/>
    <lineage>
        <taxon>Eukaryota</taxon>
        <taxon>Metazoa</taxon>
        <taxon>Ecdysozoa</taxon>
        <taxon>Nematoda</taxon>
        <taxon>Chromadorea</taxon>
        <taxon>Rhabditida</taxon>
        <taxon>Tylenchina</taxon>
        <taxon>Panagrolaimomorpha</taxon>
        <taxon>Strongyloidoidea</taxon>
        <taxon>Steinernematidae</taxon>
        <taxon>Steinernema</taxon>
    </lineage>
</organism>
<sequence>MRPVLPFVTKACRSLIDFFKRRSGVLVRVGQVLSTTLTAFMSFCDLSSNYTVARGRTYDLYKTQFFDFNRRSVPQRRRNPREDAGSIEGASPASEGTPKESAKSSVARGVSLASEGSPSAGTGAEKPKRKIHKAADKPAYRYAKVPLCMAQKFYGSRIPCKAQQLFGIPRKNMKPSKGYEKVFGERTTKDGKAAFFVRFLHVLQEKMTERKLNAVLEDEYLKDETVLEWLSASSPDTVTCKNIVRLGIRMQRQLTEEVSSSLYAVENFLEKVVVPKDRLIEENAELRMKLAEARAEIACSDRTNTNARKARELLEKS</sequence>
<reference evidence="3 4" key="1">
    <citation type="journal article" date="2015" name="Genome Biol.">
        <title>Comparative genomics of Steinernema reveals deeply conserved gene regulatory networks.</title>
        <authorList>
            <person name="Dillman A.R."/>
            <person name="Macchietto M."/>
            <person name="Porter C.F."/>
            <person name="Rogers A."/>
            <person name="Williams B."/>
            <person name="Antoshechkin I."/>
            <person name="Lee M.M."/>
            <person name="Goodwin Z."/>
            <person name="Lu X."/>
            <person name="Lewis E.E."/>
            <person name="Goodrich-Blair H."/>
            <person name="Stock S.P."/>
            <person name="Adams B.J."/>
            <person name="Sternberg P.W."/>
            <person name="Mortazavi A."/>
        </authorList>
    </citation>
    <scope>NUCLEOTIDE SEQUENCE [LARGE SCALE GENOMIC DNA]</scope>
    <source>
        <strain evidence="3 4">ALL</strain>
    </source>
</reference>
<protein>
    <submittedName>
        <fullName evidence="3">Uncharacterized protein</fullName>
    </submittedName>
</protein>
<evidence type="ECO:0000256" key="1">
    <source>
        <dbReference type="SAM" id="Coils"/>
    </source>
</evidence>
<evidence type="ECO:0000256" key="2">
    <source>
        <dbReference type="SAM" id="MobiDB-lite"/>
    </source>
</evidence>